<accession>A0AA38C923</accession>
<dbReference type="AlphaFoldDB" id="A0AA38C923"/>
<organism evidence="1 2">
    <name type="scientific">Taxus chinensis</name>
    <name type="common">Chinese yew</name>
    <name type="synonym">Taxus wallichiana var. chinensis</name>
    <dbReference type="NCBI Taxonomy" id="29808"/>
    <lineage>
        <taxon>Eukaryota</taxon>
        <taxon>Viridiplantae</taxon>
        <taxon>Streptophyta</taxon>
        <taxon>Embryophyta</taxon>
        <taxon>Tracheophyta</taxon>
        <taxon>Spermatophyta</taxon>
        <taxon>Pinopsida</taxon>
        <taxon>Pinidae</taxon>
        <taxon>Conifers II</taxon>
        <taxon>Cupressales</taxon>
        <taxon>Taxaceae</taxon>
        <taxon>Taxus</taxon>
    </lineage>
</organism>
<dbReference type="EMBL" id="JAHRHJ020000011">
    <property type="protein sequence ID" value="KAH9295980.1"/>
    <property type="molecule type" value="Genomic_DNA"/>
</dbReference>
<sequence length="113" mass="12916">VSPILERQEIIVEEWNDYESTLDEEVTQPIAEIHPILIENLEDKEVETKELKEEEEKLPSEQDVSFECSDPHCPTCLELAALLKDCSDPSSISLDVAISHEELYPMEEEKSDS</sequence>
<gene>
    <name evidence="1" type="ORF">KI387_039568</name>
</gene>
<feature type="non-terminal residue" evidence="1">
    <location>
        <position position="1"/>
    </location>
</feature>
<reference evidence="1 2" key="1">
    <citation type="journal article" date="2021" name="Nat. Plants">
        <title>The Taxus genome provides insights into paclitaxel biosynthesis.</title>
        <authorList>
            <person name="Xiong X."/>
            <person name="Gou J."/>
            <person name="Liao Q."/>
            <person name="Li Y."/>
            <person name="Zhou Q."/>
            <person name="Bi G."/>
            <person name="Li C."/>
            <person name="Du R."/>
            <person name="Wang X."/>
            <person name="Sun T."/>
            <person name="Guo L."/>
            <person name="Liang H."/>
            <person name="Lu P."/>
            <person name="Wu Y."/>
            <person name="Zhang Z."/>
            <person name="Ro D.K."/>
            <person name="Shang Y."/>
            <person name="Huang S."/>
            <person name="Yan J."/>
        </authorList>
    </citation>
    <scope>NUCLEOTIDE SEQUENCE [LARGE SCALE GENOMIC DNA]</scope>
    <source>
        <strain evidence="1">Ta-2019</strain>
    </source>
</reference>
<comment type="caution">
    <text evidence="1">The sequence shown here is derived from an EMBL/GenBank/DDBJ whole genome shotgun (WGS) entry which is preliminary data.</text>
</comment>
<dbReference type="Proteomes" id="UP000824469">
    <property type="component" value="Unassembled WGS sequence"/>
</dbReference>
<evidence type="ECO:0000313" key="2">
    <source>
        <dbReference type="Proteomes" id="UP000824469"/>
    </source>
</evidence>
<protein>
    <submittedName>
        <fullName evidence="1">Uncharacterized protein</fullName>
    </submittedName>
</protein>
<feature type="non-terminal residue" evidence="1">
    <location>
        <position position="113"/>
    </location>
</feature>
<proteinExistence type="predicted"/>
<evidence type="ECO:0000313" key="1">
    <source>
        <dbReference type="EMBL" id="KAH9295980.1"/>
    </source>
</evidence>
<name>A0AA38C923_TAXCH</name>
<keyword evidence="2" id="KW-1185">Reference proteome</keyword>